<gene>
    <name evidence="3" type="ORF">PR048_005276</name>
</gene>
<keyword evidence="4" id="KW-1185">Reference proteome</keyword>
<evidence type="ECO:0000313" key="4">
    <source>
        <dbReference type="Proteomes" id="UP001159363"/>
    </source>
</evidence>
<dbReference type="EMBL" id="JARBHB010000002">
    <property type="protein sequence ID" value="KAJ8892695.1"/>
    <property type="molecule type" value="Genomic_DNA"/>
</dbReference>
<organism evidence="3 4">
    <name type="scientific">Dryococelus australis</name>
    <dbReference type="NCBI Taxonomy" id="614101"/>
    <lineage>
        <taxon>Eukaryota</taxon>
        <taxon>Metazoa</taxon>
        <taxon>Ecdysozoa</taxon>
        <taxon>Arthropoda</taxon>
        <taxon>Hexapoda</taxon>
        <taxon>Insecta</taxon>
        <taxon>Pterygota</taxon>
        <taxon>Neoptera</taxon>
        <taxon>Polyneoptera</taxon>
        <taxon>Phasmatodea</taxon>
        <taxon>Verophasmatodea</taxon>
        <taxon>Anareolatae</taxon>
        <taxon>Phasmatidae</taxon>
        <taxon>Eurycanthinae</taxon>
        <taxon>Dryococelus</taxon>
    </lineage>
</organism>
<proteinExistence type="predicted"/>
<feature type="region of interest" description="Disordered" evidence="1">
    <location>
        <begin position="1"/>
        <end position="35"/>
    </location>
</feature>
<feature type="compositionally biased region" description="Basic residues" evidence="1">
    <location>
        <begin position="7"/>
        <end position="20"/>
    </location>
</feature>
<sequence>MKMWKEGKRKTMNQHNKRKPMWTPYQEQHNQEDPEGTLKRSFLQKFVLTCEPQAPHLEPHGQHLPPQSTPHSHYTLQSAPKLAPHAPQSVPHAPQSAPYAPLAQQSAEHSLHLVPHALQSGAPGSYSLTPCHRLPQNLLLWNMGIYRKGAALVSLSLGWVSPGVGLGWLRLVGWVEKLKLPGLDCFEVLGGVGGLKNGRVVQNEISKKHVEVIQTNWAIAERYQKLYDNNHCRMSDCEERTITVGKSVTEPTYSESLNVKKIHNLYCEKGYPSVSYEFYRSVFTTRFNISFGYPRSDSCGTCNKHRTDVKILQEELSVVASGEDKRSIERKLQNVEIQSAHRDTYFGMWESDVIAPVNTPQHLRESLQKRKFLMPAHLNECKQNPTYTKSTGQNRAGKASRQTPARRYQPTVLCHKQPDQNMDWRLTVCQQFRNCDGWMSLYCRAFDGLMSLQYRACDGWMSPLCLACDDWMTLRYRPATGCRYDARPAADGCRYDAGPAMVGCRFNAGHAKAGCHYDAGLATAGCRYDAGPTMAECGYYTRPVTAGCCYYSGPATDGCRYHSGPATAGCRYDDGPATAECTHFAIDEWSKALVWRPKVLQFDLAPIRWYSEFYEKERPYRPISESIWQSNKAHVTDGRTTNRTRATPVLPAANSKTNMVALLVSKATTNVGNM</sequence>
<keyword evidence="2" id="KW-0812">Transmembrane</keyword>
<evidence type="ECO:0000256" key="1">
    <source>
        <dbReference type="SAM" id="MobiDB-lite"/>
    </source>
</evidence>
<accession>A0ABQ9I7N7</accession>
<comment type="caution">
    <text evidence="3">The sequence shown here is derived from an EMBL/GenBank/DDBJ whole genome shotgun (WGS) entry which is preliminary data.</text>
</comment>
<evidence type="ECO:0000313" key="3">
    <source>
        <dbReference type="EMBL" id="KAJ8892695.1"/>
    </source>
</evidence>
<protein>
    <submittedName>
        <fullName evidence="3">Uncharacterized protein</fullName>
    </submittedName>
</protein>
<feature type="compositionally biased region" description="Polar residues" evidence="1">
    <location>
        <begin position="382"/>
        <end position="394"/>
    </location>
</feature>
<feature type="transmembrane region" description="Helical" evidence="2">
    <location>
        <begin position="149"/>
        <end position="169"/>
    </location>
</feature>
<dbReference type="Proteomes" id="UP001159363">
    <property type="component" value="Chromosome 2"/>
</dbReference>
<keyword evidence="2" id="KW-1133">Transmembrane helix</keyword>
<feature type="region of interest" description="Disordered" evidence="1">
    <location>
        <begin position="382"/>
        <end position="408"/>
    </location>
</feature>
<feature type="region of interest" description="Disordered" evidence="1">
    <location>
        <begin position="54"/>
        <end position="105"/>
    </location>
</feature>
<reference evidence="3 4" key="1">
    <citation type="submission" date="2023-02" db="EMBL/GenBank/DDBJ databases">
        <title>LHISI_Scaffold_Assembly.</title>
        <authorList>
            <person name="Stuart O.P."/>
            <person name="Cleave R."/>
            <person name="Magrath M.J.L."/>
            <person name="Mikheyev A.S."/>
        </authorList>
    </citation>
    <scope>NUCLEOTIDE SEQUENCE [LARGE SCALE GENOMIC DNA]</scope>
    <source>
        <strain evidence="3">Daus_M_001</strain>
        <tissue evidence="3">Leg muscle</tissue>
    </source>
</reference>
<evidence type="ECO:0000256" key="2">
    <source>
        <dbReference type="SAM" id="Phobius"/>
    </source>
</evidence>
<name>A0ABQ9I7N7_9NEOP</name>
<feature type="compositionally biased region" description="Polar residues" evidence="1">
    <location>
        <begin position="65"/>
        <end position="78"/>
    </location>
</feature>
<keyword evidence="2" id="KW-0472">Membrane</keyword>